<dbReference type="OrthoDB" id="9764871at2"/>
<dbReference type="GO" id="GO:0005615">
    <property type="term" value="C:extracellular space"/>
    <property type="evidence" value="ECO:0007669"/>
    <property type="project" value="InterPro"/>
</dbReference>
<dbReference type="InterPro" id="IPR042185">
    <property type="entry name" value="Serpin_sf_2"/>
</dbReference>
<accession>A0A222VMP7</accession>
<keyword evidence="3" id="KW-1185">Reference proteome</keyword>
<gene>
    <name evidence="2" type="ORF">SAMN05421630_101280</name>
</gene>
<dbReference type="SMART" id="SM00093">
    <property type="entry name" value="SERPIN"/>
    <property type="match status" value="1"/>
</dbReference>
<dbReference type="KEGG" id="pmad:BAY61_09595"/>
<dbReference type="InterPro" id="IPR023796">
    <property type="entry name" value="Serpin_dom"/>
</dbReference>
<dbReference type="EMBL" id="FMZE01000001">
    <property type="protein sequence ID" value="SDC06310.1"/>
    <property type="molecule type" value="Genomic_DNA"/>
</dbReference>
<dbReference type="PANTHER" id="PTHR11461:SF211">
    <property type="entry name" value="GH10112P-RELATED"/>
    <property type="match status" value="1"/>
</dbReference>
<comment type="similarity">
    <text evidence="1">Belongs to the serpin family.</text>
</comment>
<dbReference type="PANTHER" id="PTHR11461">
    <property type="entry name" value="SERINE PROTEASE INHIBITOR, SERPIN"/>
    <property type="match status" value="1"/>
</dbReference>
<reference evidence="2 3" key="1">
    <citation type="submission" date="2016-10" db="EMBL/GenBank/DDBJ databases">
        <authorList>
            <person name="de Groot N.N."/>
        </authorList>
    </citation>
    <scope>NUCLEOTIDE SEQUENCE [LARGE SCALE GENOMIC DNA]</scope>
    <source>
        <strain evidence="2 3">CGMCC 4.5506</strain>
    </source>
</reference>
<dbReference type="RefSeq" id="WP_091795295.1">
    <property type="nucleotide sequence ID" value="NZ_CP016353.1"/>
</dbReference>
<dbReference type="CDD" id="cd19590">
    <property type="entry name" value="serpin_thermopin-like"/>
    <property type="match status" value="1"/>
</dbReference>
<organism evidence="2 3">
    <name type="scientific">Prauserella marina</name>
    <dbReference type="NCBI Taxonomy" id="530584"/>
    <lineage>
        <taxon>Bacteria</taxon>
        <taxon>Bacillati</taxon>
        <taxon>Actinomycetota</taxon>
        <taxon>Actinomycetes</taxon>
        <taxon>Pseudonocardiales</taxon>
        <taxon>Pseudonocardiaceae</taxon>
        <taxon>Prauserella</taxon>
    </lineage>
</organism>
<protein>
    <submittedName>
        <fullName evidence="2">Serpin B</fullName>
    </submittedName>
</protein>
<proteinExistence type="inferred from homology"/>
<dbReference type="STRING" id="530584.SAMN05421630_101280"/>
<dbReference type="InterPro" id="IPR000215">
    <property type="entry name" value="Serpin_fam"/>
</dbReference>
<evidence type="ECO:0000256" key="1">
    <source>
        <dbReference type="RuleBase" id="RU000411"/>
    </source>
</evidence>
<dbReference type="Gene3D" id="3.30.497.10">
    <property type="entry name" value="Antithrombin, subunit I, domain 2"/>
    <property type="match status" value="1"/>
</dbReference>
<dbReference type="SUPFAM" id="SSF56574">
    <property type="entry name" value="Serpins"/>
    <property type="match status" value="1"/>
</dbReference>
<dbReference type="GO" id="GO:0004867">
    <property type="term" value="F:serine-type endopeptidase inhibitor activity"/>
    <property type="evidence" value="ECO:0007669"/>
    <property type="project" value="InterPro"/>
</dbReference>
<name>A0A222VMP7_9PSEU</name>
<evidence type="ECO:0000313" key="3">
    <source>
        <dbReference type="Proteomes" id="UP000199494"/>
    </source>
</evidence>
<dbReference type="InterPro" id="IPR036186">
    <property type="entry name" value="Serpin_sf"/>
</dbReference>
<dbReference type="Proteomes" id="UP000199494">
    <property type="component" value="Unassembled WGS sequence"/>
</dbReference>
<dbReference type="InterPro" id="IPR042178">
    <property type="entry name" value="Serpin_sf_1"/>
</dbReference>
<evidence type="ECO:0000313" key="2">
    <source>
        <dbReference type="EMBL" id="SDC06310.1"/>
    </source>
</evidence>
<dbReference type="InterPro" id="IPR023795">
    <property type="entry name" value="Serpin_CS"/>
</dbReference>
<dbReference type="PROSITE" id="PS00284">
    <property type="entry name" value="SERPIN"/>
    <property type="match status" value="1"/>
</dbReference>
<dbReference type="Pfam" id="PF00079">
    <property type="entry name" value="Serpin"/>
    <property type="match status" value="1"/>
</dbReference>
<dbReference type="Gene3D" id="2.30.39.10">
    <property type="entry name" value="Alpha-1-antitrypsin, domain 1"/>
    <property type="match status" value="1"/>
</dbReference>
<sequence length="374" mass="38915">MPSSTSEKAHLRFALSLHRAIAAGESNACWSPYSVASALGLVATAGRGPTADEVAALLAGAPVDVSGQAELLSAAARLSARASSRGSEEPVLAVANTLWAWDQLTVKQGFRARLETWPGGGVASAPFVEEPEKARAAINADVAATTRGLIPELLPSGAVRANTAACLVNALYLKVAWATRFAEADTTGAAFHAPSGTRTVPTMRRTGKFGYAAARGWRIVTIPAEGGVEAVVLLPDDALPARESAVDEAELAELLAAPTSAEVALSLPRIALDLRADLREPLAGLGVSTMFGSEADFGPLTDDERMAVSDVLHQSVLRVEEGGIEGAAATAVTFRLTSMPAGKPVEVKVDRPFLLLVRDAETGALYFMARVVEP</sequence>
<dbReference type="AlphaFoldDB" id="A0A222VMP7"/>